<dbReference type="EMBL" id="CAMXCT030003349">
    <property type="protein sequence ID" value="CAL4791341.1"/>
    <property type="molecule type" value="Genomic_DNA"/>
</dbReference>
<reference evidence="2 3" key="2">
    <citation type="submission" date="2024-05" db="EMBL/GenBank/DDBJ databases">
        <authorList>
            <person name="Chen Y."/>
            <person name="Shah S."/>
            <person name="Dougan E. K."/>
            <person name="Thang M."/>
            <person name="Chan C."/>
        </authorList>
    </citation>
    <scope>NUCLEOTIDE SEQUENCE [LARGE SCALE GENOMIC DNA]</scope>
</reference>
<reference evidence="1" key="1">
    <citation type="submission" date="2022-10" db="EMBL/GenBank/DDBJ databases">
        <authorList>
            <person name="Chen Y."/>
            <person name="Dougan E. K."/>
            <person name="Chan C."/>
            <person name="Rhodes N."/>
            <person name="Thang M."/>
        </authorList>
    </citation>
    <scope>NUCLEOTIDE SEQUENCE</scope>
</reference>
<sequence length="128" mass="15071">MVTDVKGVVDDFLKKKTLQQVLEKACHHAMFDPWEQWLCTIDEVMSRLKPFPAQKWPLILHLVMLLEDFDTQDEQLLVDVVNNIKEGEMNLRPDCRKQLDHLCDLMRLRATLLAAKQGKIETVEDRKW</sequence>
<dbReference type="EMBL" id="CAMXCT020003349">
    <property type="protein sequence ID" value="CAL1157404.1"/>
    <property type="molecule type" value="Genomic_DNA"/>
</dbReference>
<gene>
    <name evidence="1" type="ORF">C1SCF055_LOCUS29846</name>
</gene>
<name>A0A9P1G7P4_9DINO</name>
<comment type="caution">
    <text evidence="1">The sequence shown here is derived from an EMBL/GenBank/DDBJ whole genome shotgun (WGS) entry which is preliminary data.</text>
</comment>
<evidence type="ECO:0000313" key="3">
    <source>
        <dbReference type="Proteomes" id="UP001152797"/>
    </source>
</evidence>
<organism evidence="1">
    <name type="scientific">Cladocopium goreaui</name>
    <dbReference type="NCBI Taxonomy" id="2562237"/>
    <lineage>
        <taxon>Eukaryota</taxon>
        <taxon>Sar</taxon>
        <taxon>Alveolata</taxon>
        <taxon>Dinophyceae</taxon>
        <taxon>Suessiales</taxon>
        <taxon>Symbiodiniaceae</taxon>
        <taxon>Cladocopium</taxon>
    </lineage>
</organism>
<evidence type="ECO:0000313" key="2">
    <source>
        <dbReference type="EMBL" id="CAL4791341.1"/>
    </source>
</evidence>
<accession>A0A9P1G7P4</accession>
<keyword evidence="3" id="KW-1185">Reference proteome</keyword>
<dbReference type="EMBL" id="CAMXCT010003349">
    <property type="protein sequence ID" value="CAI4004029.1"/>
    <property type="molecule type" value="Genomic_DNA"/>
</dbReference>
<evidence type="ECO:0000313" key="1">
    <source>
        <dbReference type="EMBL" id="CAI4004029.1"/>
    </source>
</evidence>
<proteinExistence type="predicted"/>
<dbReference type="AlphaFoldDB" id="A0A9P1G7P4"/>
<protein>
    <submittedName>
        <fullName evidence="1">Uncharacterized protein</fullName>
    </submittedName>
</protein>
<dbReference type="Proteomes" id="UP001152797">
    <property type="component" value="Unassembled WGS sequence"/>
</dbReference>